<dbReference type="EMBL" id="LVVM01003972">
    <property type="protein sequence ID" value="OJA13915.1"/>
    <property type="molecule type" value="Genomic_DNA"/>
</dbReference>
<organism evidence="1 2">
    <name type="scientific">Rhizopogon vesiculosus</name>
    <dbReference type="NCBI Taxonomy" id="180088"/>
    <lineage>
        <taxon>Eukaryota</taxon>
        <taxon>Fungi</taxon>
        <taxon>Dikarya</taxon>
        <taxon>Basidiomycota</taxon>
        <taxon>Agaricomycotina</taxon>
        <taxon>Agaricomycetes</taxon>
        <taxon>Agaricomycetidae</taxon>
        <taxon>Boletales</taxon>
        <taxon>Suillineae</taxon>
        <taxon>Rhizopogonaceae</taxon>
        <taxon>Rhizopogon</taxon>
    </lineage>
</organism>
<protein>
    <submittedName>
        <fullName evidence="1">Uncharacterized protein</fullName>
    </submittedName>
</protein>
<comment type="caution">
    <text evidence="1">The sequence shown here is derived from an EMBL/GenBank/DDBJ whole genome shotgun (WGS) entry which is preliminary data.</text>
</comment>
<evidence type="ECO:0000313" key="1">
    <source>
        <dbReference type="EMBL" id="OJA13915.1"/>
    </source>
</evidence>
<dbReference type="AlphaFoldDB" id="A0A1J8Q1R1"/>
<gene>
    <name evidence="1" type="ORF">AZE42_08579</name>
</gene>
<reference evidence="1 2" key="1">
    <citation type="submission" date="2016-03" db="EMBL/GenBank/DDBJ databases">
        <title>Comparative genomics of the ectomycorrhizal sister species Rhizopogon vinicolor and Rhizopogon vesiculosus (Basidiomycota: Boletales) reveals a divergence of the mating type B locus.</title>
        <authorList>
            <person name="Mujic A.B."/>
            <person name="Kuo A."/>
            <person name="Tritt A."/>
            <person name="Lipzen A."/>
            <person name="Chen C."/>
            <person name="Johnson J."/>
            <person name="Sharma A."/>
            <person name="Barry K."/>
            <person name="Grigoriev I.V."/>
            <person name="Spatafora J.W."/>
        </authorList>
    </citation>
    <scope>NUCLEOTIDE SEQUENCE [LARGE SCALE GENOMIC DNA]</scope>
    <source>
        <strain evidence="1 2">AM-OR11-056</strain>
    </source>
</reference>
<dbReference type="OrthoDB" id="3230244at2759"/>
<proteinExistence type="predicted"/>
<keyword evidence="2" id="KW-1185">Reference proteome</keyword>
<sequence>MAAPVPLPTGNESARGAQGEYLPSGSKFLINSLTDAEIIPKWFHAFRAQYDEDKRQHQADMEQIRLLTGRRSMEVLPVSEPCYSQMRPRPPHNLPPP</sequence>
<dbReference type="Proteomes" id="UP000183567">
    <property type="component" value="Unassembled WGS sequence"/>
</dbReference>
<name>A0A1J8Q1R1_9AGAM</name>
<accession>A0A1J8Q1R1</accession>
<evidence type="ECO:0000313" key="2">
    <source>
        <dbReference type="Proteomes" id="UP000183567"/>
    </source>
</evidence>